<dbReference type="EMBL" id="AP019514">
    <property type="protein sequence ID" value="BBI60697.1"/>
    <property type="molecule type" value="Genomic_DNA"/>
</dbReference>
<dbReference type="Proteomes" id="UP000320231">
    <property type="component" value="Chromosome"/>
</dbReference>
<name>A0A455U584_9GAMM</name>
<evidence type="ECO:0000313" key="2">
    <source>
        <dbReference type="Proteomes" id="UP000320231"/>
    </source>
</evidence>
<evidence type="ECO:0000313" key="1">
    <source>
        <dbReference type="EMBL" id="BBI60697.1"/>
    </source>
</evidence>
<dbReference type="KEGG" id="hsr:HSBAA_20030"/>
<dbReference type="AlphaFoldDB" id="A0A455U584"/>
<reference evidence="1 2" key="1">
    <citation type="journal article" date="2019" name="Microbiol. Resour. Announc.">
        <title>Complete Genome Sequence of Halomonas sulfidaeris Strain Esulfide1 Isolated from a Metal Sulfide Rock at a Depth of 2,200 Meters, Obtained Using Nanopore Sequencing.</title>
        <authorList>
            <person name="Saito M."/>
            <person name="Nishigata A."/>
            <person name="Galipon J."/>
            <person name="Arakawa K."/>
        </authorList>
    </citation>
    <scope>NUCLEOTIDE SEQUENCE [LARGE SCALE GENOMIC DNA]</scope>
    <source>
        <strain evidence="1 2">ATCC BAA-803</strain>
    </source>
</reference>
<sequence>MVAEPNDEDTASFFTQCLVGTDENSDAGRHQPLGSFKAAIAHYYGRRRKAAYSDRRHSEHAPFFTPKVQQLERLL</sequence>
<gene>
    <name evidence="1" type="ORF">HSBAA_20030</name>
</gene>
<organism evidence="1 2">
    <name type="scientific">Vreelandella sulfidaeris</name>
    <dbReference type="NCBI Taxonomy" id="115553"/>
    <lineage>
        <taxon>Bacteria</taxon>
        <taxon>Pseudomonadati</taxon>
        <taxon>Pseudomonadota</taxon>
        <taxon>Gammaproteobacteria</taxon>
        <taxon>Oceanospirillales</taxon>
        <taxon>Halomonadaceae</taxon>
        <taxon>Vreelandella</taxon>
    </lineage>
</organism>
<protein>
    <submittedName>
        <fullName evidence="1">Uncharacterized protein</fullName>
    </submittedName>
</protein>
<accession>A0A455U584</accession>
<proteinExistence type="predicted"/>